<accession>A0AA43KGK9</accession>
<evidence type="ECO:0000259" key="5">
    <source>
        <dbReference type="PROSITE" id="PS50983"/>
    </source>
</evidence>
<feature type="domain" description="Fe/B12 periplasmic-binding" evidence="5">
    <location>
        <begin position="1"/>
        <end position="64"/>
    </location>
</feature>
<comment type="similarity">
    <text evidence="2">Belongs to the bacterial solute-binding protein 8 family.</text>
</comment>
<evidence type="ECO:0000256" key="1">
    <source>
        <dbReference type="ARBA" id="ARBA00004196"/>
    </source>
</evidence>
<dbReference type="InterPro" id="IPR002491">
    <property type="entry name" value="ABC_transptr_periplasmic_BD"/>
</dbReference>
<dbReference type="PROSITE" id="PS50983">
    <property type="entry name" value="FE_B12_PBP"/>
    <property type="match status" value="1"/>
</dbReference>
<name>A0AA43KGK9_9CYAN</name>
<dbReference type="GO" id="GO:0030288">
    <property type="term" value="C:outer membrane-bounded periplasmic space"/>
    <property type="evidence" value="ECO:0007669"/>
    <property type="project" value="TreeGrafter"/>
</dbReference>
<dbReference type="Gene3D" id="3.40.50.1980">
    <property type="entry name" value="Nitrogenase molybdenum iron protein domain"/>
    <property type="match status" value="1"/>
</dbReference>
<protein>
    <recommendedName>
        <fullName evidence="5">Fe/B12 periplasmic-binding domain-containing protein</fullName>
    </recommendedName>
</protein>
<organism evidence="6 7">
    <name type="scientific">Umezakia ovalisporum FSS-62</name>
    <dbReference type="NCBI Taxonomy" id="2971776"/>
    <lineage>
        <taxon>Bacteria</taxon>
        <taxon>Bacillati</taxon>
        <taxon>Cyanobacteriota</taxon>
        <taxon>Cyanophyceae</taxon>
        <taxon>Nostocales</taxon>
        <taxon>Nodulariaceae</taxon>
        <taxon>Umezakia</taxon>
    </lineage>
</organism>
<dbReference type="RefSeq" id="WP_280656604.1">
    <property type="nucleotide sequence ID" value="NZ_JANQDL010000117.1"/>
</dbReference>
<dbReference type="AlphaFoldDB" id="A0AA43KGK9"/>
<comment type="caution">
    <text evidence="6">The sequence shown here is derived from an EMBL/GenBank/DDBJ whole genome shotgun (WGS) entry which is preliminary data.</text>
</comment>
<dbReference type="SUPFAM" id="SSF53807">
    <property type="entry name" value="Helical backbone' metal receptor"/>
    <property type="match status" value="1"/>
</dbReference>
<evidence type="ECO:0000313" key="6">
    <source>
        <dbReference type="EMBL" id="MDH6065636.1"/>
    </source>
</evidence>
<keyword evidence="4" id="KW-0732">Signal</keyword>
<gene>
    <name evidence="6" type="ORF">NWP23_18155</name>
</gene>
<dbReference type="PANTHER" id="PTHR30532">
    <property type="entry name" value="IRON III DICITRATE-BINDING PERIPLASMIC PROTEIN"/>
    <property type="match status" value="1"/>
</dbReference>
<proteinExistence type="inferred from homology"/>
<sequence>MFIALDPGAEENFQKYQNSPLWQTLNVVKNNRVYIVDSGYWIFGKIISANAILDDLVKYLLESP</sequence>
<dbReference type="PANTHER" id="PTHR30532:SF25">
    <property type="entry name" value="IRON(III) DICITRATE-BINDING PERIPLASMIC PROTEIN"/>
    <property type="match status" value="1"/>
</dbReference>
<evidence type="ECO:0000256" key="3">
    <source>
        <dbReference type="ARBA" id="ARBA00022448"/>
    </source>
</evidence>
<reference evidence="6 7" key="1">
    <citation type="journal article" date="2023" name="J. Phycol.">
        <title>Chrysosporum ovalisporum is synonymous with the true-branching cyanobacterium Umezakia natans (Nostocales/Aphanizomenonaceae).</title>
        <authorList>
            <person name="McGregor G.B."/>
            <person name="Sendall B.C."/>
            <person name="Niiyama Y."/>
            <person name="Tuji A."/>
            <person name="Willis A."/>
        </authorList>
    </citation>
    <scope>NUCLEOTIDE SEQUENCE [LARGE SCALE GENOMIC DNA]</scope>
    <source>
        <strain evidence="6 7">FSS-62</strain>
    </source>
</reference>
<dbReference type="InterPro" id="IPR051313">
    <property type="entry name" value="Bact_iron-sidero_bind"/>
</dbReference>
<comment type="subcellular location">
    <subcellularLocation>
        <location evidence="1">Cell envelope</location>
    </subcellularLocation>
</comment>
<evidence type="ECO:0000256" key="2">
    <source>
        <dbReference type="ARBA" id="ARBA00008814"/>
    </source>
</evidence>
<dbReference type="Proteomes" id="UP001159370">
    <property type="component" value="Unassembled WGS sequence"/>
</dbReference>
<dbReference type="EMBL" id="JANQDL010000117">
    <property type="protein sequence ID" value="MDH6065636.1"/>
    <property type="molecule type" value="Genomic_DNA"/>
</dbReference>
<evidence type="ECO:0000256" key="4">
    <source>
        <dbReference type="ARBA" id="ARBA00022729"/>
    </source>
</evidence>
<evidence type="ECO:0000313" key="7">
    <source>
        <dbReference type="Proteomes" id="UP001159370"/>
    </source>
</evidence>
<keyword evidence="3" id="KW-0813">Transport</keyword>
<dbReference type="GO" id="GO:1901678">
    <property type="term" value="P:iron coordination entity transport"/>
    <property type="evidence" value="ECO:0007669"/>
    <property type="project" value="UniProtKB-ARBA"/>
</dbReference>